<organism evidence="8 9">
    <name type="scientific">Povalibacter uvarum</name>
    <dbReference type="NCBI Taxonomy" id="732238"/>
    <lineage>
        <taxon>Bacteria</taxon>
        <taxon>Pseudomonadati</taxon>
        <taxon>Pseudomonadota</taxon>
        <taxon>Gammaproteobacteria</taxon>
        <taxon>Steroidobacterales</taxon>
        <taxon>Steroidobacteraceae</taxon>
        <taxon>Povalibacter</taxon>
    </lineage>
</organism>
<evidence type="ECO:0000313" key="9">
    <source>
        <dbReference type="Proteomes" id="UP000588068"/>
    </source>
</evidence>
<dbReference type="GO" id="GO:0003755">
    <property type="term" value="F:peptidyl-prolyl cis-trans isomerase activity"/>
    <property type="evidence" value="ECO:0007669"/>
    <property type="project" value="UniProtKB-KW"/>
</dbReference>
<evidence type="ECO:0000313" key="8">
    <source>
        <dbReference type="EMBL" id="MBB6091921.1"/>
    </source>
</evidence>
<dbReference type="PANTHER" id="PTHR47245">
    <property type="entry name" value="PEPTIDYLPROLYL ISOMERASE"/>
    <property type="match status" value="1"/>
</dbReference>
<dbReference type="Gene3D" id="1.10.8.1040">
    <property type="match status" value="1"/>
</dbReference>
<feature type="signal peptide" evidence="6">
    <location>
        <begin position="1"/>
        <end position="18"/>
    </location>
</feature>
<evidence type="ECO:0000256" key="4">
    <source>
        <dbReference type="ARBA" id="ARBA00023110"/>
    </source>
</evidence>
<dbReference type="InterPro" id="IPR000297">
    <property type="entry name" value="PPIase_PpiC"/>
</dbReference>
<dbReference type="PROSITE" id="PS51257">
    <property type="entry name" value="PROKAR_LIPOPROTEIN"/>
    <property type="match status" value="1"/>
</dbReference>
<sequence length="267" mass="29110">MKNRVSAFALFVPMLLLAACGKAAAPVGESVATVNGKPITKSQFDLYVAKFQRQPGQELTEEQKSQVLDQLISMQLAAEAAEKAGVAKDPAVADKLALARMDVVVDAGLKKYLEEHPVTDAELKPEYDAQVAAMPREYHARHILVDDKAAADAIIVQLNGGADFAKLAKEKSKDSSKEGGGDLGWFTLDTMVKPFADAVVSLQPGQTTAAPVQSQFGWHVIRLEESRAPAPPAFEEVKDRVKTLVERKRLQTYLEELKKTAKIEKKI</sequence>
<dbReference type="InterPro" id="IPR027304">
    <property type="entry name" value="Trigger_fact/SurA_dom_sf"/>
</dbReference>
<dbReference type="Pfam" id="PF13623">
    <property type="entry name" value="SurA_N_2"/>
    <property type="match status" value="1"/>
</dbReference>
<evidence type="ECO:0000256" key="2">
    <source>
        <dbReference type="ARBA" id="ARBA00007656"/>
    </source>
</evidence>
<dbReference type="EC" id="5.2.1.8" evidence="3"/>
<dbReference type="Pfam" id="PF13616">
    <property type="entry name" value="Rotamase_3"/>
    <property type="match status" value="1"/>
</dbReference>
<gene>
    <name evidence="8" type="ORF">HNQ60_000767</name>
</gene>
<feature type="domain" description="PpiC" evidence="7">
    <location>
        <begin position="135"/>
        <end position="225"/>
    </location>
</feature>
<proteinExistence type="inferred from homology"/>
<dbReference type="SUPFAM" id="SSF54534">
    <property type="entry name" value="FKBP-like"/>
    <property type="match status" value="1"/>
</dbReference>
<dbReference type="PROSITE" id="PS01096">
    <property type="entry name" value="PPIC_PPIASE_1"/>
    <property type="match status" value="1"/>
</dbReference>
<dbReference type="EMBL" id="JACHHZ010000001">
    <property type="protein sequence ID" value="MBB6091921.1"/>
    <property type="molecule type" value="Genomic_DNA"/>
</dbReference>
<feature type="chain" id="PRO_5032290723" description="peptidylprolyl isomerase" evidence="6">
    <location>
        <begin position="19"/>
        <end position="267"/>
    </location>
</feature>
<comment type="catalytic activity">
    <reaction evidence="1">
        <text>[protein]-peptidylproline (omega=180) = [protein]-peptidylproline (omega=0)</text>
        <dbReference type="Rhea" id="RHEA:16237"/>
        <dbReference type="Rhea" id="RHEA-COMP:10747"/>
        <dbReference type="Rhea" id="RHEA-COMP:10748"/>
        <dbReference type="ChEBI" id="CHEBI:83833"/>
        <dbReference type="ChEBI" id="CHEBI:83834"/>
        <dbReference type="EC" id="5.2.1.8"/>
    </reaction>
</comment>
<comment type="caution">
    <text evidence="8">The sequence shown here is derived from an EMBL/GenBank/DDBJ whole genome shotgun (WGS) entry which is preliminary data.</text>
</comment>
<evidence type="ECO:0000256" key="1">
    <source>
        <dbReference type="ARBA" id="ARBA00000971"/>
    </source>
</evidence>
<accession>A0A841HFN2</accession>
<name>A0A841HFN2_9GAMM</name>
<comment type="similarity">
    <text evidence="2">Belongs to the PpiC/parvulin rotamase family.</text>
</comment>
<evidence type="ECO:0000256" key="6">
    <source>
        <dbReference type="SAM" id="SignalP"/>
    </source>
</evidence>
<protein>
    <recommendedName>
        <fullName evidence="3">peptidylprolyl isomerase</fullName>
        <ecNumber evidence="3">5.2.1.8</ecNumber>
    </recommendedName>
</protein>
<dbReference type="Gene3D" id="3.10.50.40">
    <property type="match status" value="1"/>
</dbReference>
<dbReference type="Proteomes" id="UP000588068">
    <property type="component" value="Unassembled WGS sequence"/>
</dbReference>
<dbReference type="InterPro" id="IPR023058">
    <property type="entry name" value="PPIase_PpiC_CS"/>
</dbReference>
<keyword evidence="6" id="KW-0732">Signal</keyword>
<evidence type="ECO:0000256" key="5">
    <source>
        <dbReference type="PROSITE-ProRule" id="PRU00278"/>
    </source>
</evidence>
<dbReference type="SUPFAM" id="SSF109998">
    <property type="entry name" value="Triger factor/SurA peptide-binding domain-like"/>
    <property type="match status" value="1"/>
</dbReference>
<evidence type="ECO:0000259" key="7">
    <source>
        <dbReference type="PROSITE" id="PS50198"/>
    </source>
</evidence>
<keyword evidence="5 8" id="KW-0413">Isomerase</keyword>
<dbReference type="InterPro" id="IPR050245">
    <property type="entry name" value="PrsA_foldase"/>
</dbReference>
<evidence type="ECO:0000256" key="3">
    <source>
        <dbReference type="ARBA" id="ARBA00013194"/>
    </source>
</evidence>
<reference evidence="8 9" key="1">
    <citation type="submission" date="2020-08" db="EMBL/GenBank/DDBJ databases">
        <title>Genomic Encyclopedia of Type Strains, Phase IV (KMG-IV): sequencing the most valuable type-strain genomes for metagenomic binning, comparative biology and taxonomic classification.</title>
        <authorList>
            <person name="Goeker M."/>
        </authorList>
    </citation>
    <scope>NUCLEOTIDE SEQUENCE [LARGE SCALE GENOMIC DNA]</scope>
    <source>
        <strain evidence="8 9">DSM 26723</strain>
    </source>
</reference>
<dbReference type="AlphaFoldDB" id="A0A841HFN2"/>
<dbReference type="RefSeq" id="WP_184329686.1">
    <property type="nucleotide sequence ID" value="NZ_JACHHZ010000001.1"/>
</dbReference>
<keyword evidence="4 5" id="KW-0697">Rotamase</keyword>
<dbReference type="PROSITE" id="PS50198">
    <property type="entry name" value="PPIC_PPIASE_2"/>
    <property type="match status" value="1"/>
</dbReference>
<dbReference type="PANTHER" id="PTHR47245:SF2">
    <property type="entry name" value="PEPTIDYL-PROLYL CIS-TRANS ISOMERASE HP_0175-RELATED"/>
    <property type="match status" value="1"/>
</dbReference>
<keyword evidence="9" id="KW-1185">Reference proteome</keyword>
<dbReference type="InterPro" id="IPR046357">
    <property type="entry name" value="PPIase_dom_sf"/>
</dbReference>